<keyword evidence="2" id="KW-1185">Reference proteome</keyword>
<dbReference type="AlphaFoldDB" id="A0AAN4W2U1"/>
<accession>A0AAN4W2U1</accession>
<name>A0AAN4W2U1_9BACT</name>
<reference evidence="1 2" key="1">
    <citation type="submission" date="2021-12" db="EMBL/GenBank/DDBJ databases">
        <title>Genome sequencing of bacteria with rrn-lacking chromosome and rrn-plasmid.</title>
        <authorList>
            <person name="Anda M."/>
            <person name="Iwasaki W."/>
        </authorList>
    </citation>
    <scope>NUCLEOTIDE SEQUENCE [LARGE SCALE GENOMIC DNA]</scope>
    <source>
        <strain evidence="1 2">NBRC 15940</strain>
    </source>
</reference>
<dbReference type="RefSeq" id="WP_338238750.1">
    <property type="nucleotide sequence ID" value="NZ_BQKE01000003.1"/>
</dbReference>
<comment type="caution">
    <text evidence="1">The sequence shown here is derived from an EMBL/GenBank/DDBJ whole genome shotgun (WGS) entry which is preliminary data.</text>
</comment>
<dbReference type="Proteomes" id="UP001310022">
    <property type="component" value="Unassembled WGS sequence"/>
</dbReference>
<protein>
    <submittedName>
        <fullName evidence="1">Uncharacterized protein</fullName>
    </submittedName>
</protein>
<evidence type="ECO:0000313" key="2">
    <source>
        <dbReference type="Proteomes" id="UP001310022"/>
    </source>
</evidence>
<sequence>MRIFVFVFFLLGCNSNIEGNYVNSLNNTVDSLSIYRKETSNSVEYIYRQRIFSNYDSNLLIDNSGKVILRDGEVNFTHYYVNHDNRLTSQLKEERLDILCMDIFQVKIQGNTISLGPLGKYDKIQEN</sequence>
<proteinExistence type="predicted"/>
<dbReference type="EMBL" id="BQKE01000003">
    <property type="protein sequence ID" value="GJM63603.1"/>
    <property type="molecule type" value="Genomic_DNA"/>
</dbReference>
<organism evidence="1 2">
    <name type="scientific">Persicobacter diffluens</name>
    <dbReference type="NCBI Taxonomy" id="981"/>
    <lineage>
        <taxon>Bacteria</taxon>
        <taxon>Pseudomonadati</taxon>
        <taxon>Bacteroidota</taxon>
        <taxon>Cytophagia</taxon>
        <taxon>Cytophagales</taxon>
        <taxon>Persicobacteraceae</taxon>
        <taxon>Persicobacter</taxon>
    </lineage>
</organism>
<evidence type="ECO:0000313" key="1">
    <source>
        <dbReference type="EMBL" id="GJM63603.1"/>
    </source>
</evidence>
<gene>
    <name evidence="1" type="ORF">PEDI_41550</name>
</gene>